<dbReference type="EMBL" id="BSXT01000460">
    <property type="protein sequence ID" value="GMF28075.1"/>
    <property type="molecule type" value="Genomic_DNA"/>
</dbReference>
<evidence type="ECO:0000313" key="2">
    <source>
        <dbReference type="EMBL" id="GMF28075.1"/>
    </source>
</evidence>
<evidence type="ECO:0000256" key="1">
    <source>
        <dbReference type="SAM" id="MobiDB-lite"/>
    </source>
</evidence>
<comment type="caution">
    <text evidence="2">The sequence shown here is derived from an EMBL/GenBank/DDBJ whole genome shotgun (WGS) entry which is preliminary data.</text>
</comment>
<dbReference type="Proteomes" id="UP001165121">
    <property type="component" value="Unassembled WGS sequence"/>
</dbReference>
<accession>A0A9W6WUN1</accession>
<proteinExistence type="predicted"/>
<protein>
    <submittedName>
        <fullName evidence="2">Unnamed protein product</fullName>
    </submittedName>
</protein>
<sequence>MARKQKSNTLIKSFENDKVQQVTEAKPETRQGGYATTHDRFCLMARIRSGNRSKADVVAAVSRDIDFGHFWRQLRARGWKYRRPKGIETKGSYVNADGSKVLVGEEAVVAYALESGLLDANENSADEVSGALDQASGAMHQANASVGDVSGAVGDVSAAVDQMTATVDQVGAGVGEASAAVDQVTDTMDQVGAGVGLVSMSQIDTSVMLSQRTMNELFGTSSSCSGAELGREAATETYNSSNRELRGGVSNLQLLSEASGAESDAQPDSGFVAQSVGPPTLAKVTTT</sequence>
<feature type="region of interest" description="Disordered" evidence="1">
    <location>
        <begin position="258"/>
        <end position="287"/>
    </location>
</feature>
<gene>
    <name evidence="2" type="ORF">Pfra01_000573300</name>
</gene>
<dbReference type="Gene3D" id="1.10.287.950">
    <property type="entry name" value="Methyl-accepting chemotaxis protein"/>
    <property type="match status" value="1"/>
</dbReference>
<dbReference type="AlphaFoldDB" id="A0A9W6WUN1"/>
<organism evidence="2 3">
    <name type="scientific">Phytophthora fragariaefolia</name>
    <dbReference type="NCBI Taxonomy" id="1490495"/>
    <lineage>
        <taxon>Eukaryota</taxon>
        <taxon>Sar</taxon>
        <taxon>Stramenopiles</taxon>
        <taxon>Oomycota</taxon>
        <taxon>Peronosporomycetes</taxon>
        <taxon>Peronosporales</taxon>
        <taxon>Peronosporaceae</taxon>
        <taxon>Phytophthora</taxon>
    </lineage>
</organism>
<dbReference type="SUPFAM" id="SSF58104">
    <property type="entry name" value="Methyl-accepting chemotaxis protein (MCP) signaling domain"/>
    <property type="match status" value="1"/>
</dbReference>
<name>A0A9W6WUN1_9STRA</name>
<reference evidence="2" key="1">
    <citation type="submission" date="2023-04" db="EMBL/GenBank/DDBJ databases">
        <title>Phytophthora fragariaefolia NBRC 109709.</title>
        <authorList>
            <person name="Ichikawa N."/>
            <person name="Sato H."/>
            <person name="Tonouchi N."/>
        </authorList>
    </citation>
    <scope>NUCLEOTIDE SEQUENCE</scope>
    <source>
        <strain evidence="2">NBRC 109709</strain>
    </source>
</reference>
<keyword evidence="3" id="KW-1185">Reference proteome</keyword>
<evidence type="ECO:0000313" key="3">
    <source>
        <dbReference type="Proteomes" id="UP001165121"/>
    </source>
</evidence>
<dbReference type="OrthoDB" id="126926at2759"/>